<keyword evidence="4" id="KW-1185">Reference proteome</keyword>
<keyword evidence="1" id="KW-1133">Transmembrane helix</keyword>
<protein>
    <recommendedName>
        <fullName evidence="2">DUF4142 domain-containing protein</fullName>
    </recommendedName>
</protein>
<dbReference type="Proteomes" id="UP000037288">
    <property type="component" value="Unassembled WGS sequence"/>
</dbReference>
<sequence>MHQGNLAEIAAGNDAEGDATTACVRSVGRTLVRDHTQLDGDVRTLAGKLGVSLPAGPSAEQKQQLASIKAKAGTKEYDAAWLSAQADNHAKTLDLIDRQISAGRNAEITAAAKAARPVVAMHLNLVRGGTCHSQPSAHAVPAGDGGTAAPPDTFGDMTTSTVGRTALGGVLLAGSVAWFVRRRRNRPQDGPR</sequence>
<dbReference type="Pfam" id="PF13628">
    <property type="entry name" value="DUF4142"/>
    <property type="match status" value="1"/>
</dbReference>
<evidence type="ECO:0000313" key="3">
    <source>
        <dbReference type="EMBL" id="KNB54293.1"/>
    </source>
</evidence>
<evidence type="ECO:0000256" key="1">
    <source>
        <dbReference type="SAM" id="Phobius"/>
    </source>
</evidence>
<gene>
    <name evidence="3" type="ORF">AC230_05830</name>
</gene>
<proteinExistence type="predicted"/>
<feature type="transmembrane region" description="Helical" evidence="1">
    <location>
        <begin position="162"/>
        <end position="180"/>
    </location>
</feature>
<dbReference type="STRING" id="1678637.AC230_05830"/>
<accession>A0A0K9XM23</accession>
<keyword evidence="1" id="KW-0472">Membrane</keyword>
<dbReference type="PANTHER" id="PTHR38593:SF1">
    <property type="entry name" value="BLR2558 PROTEIN"/>
    <property type="match status" value="1"/>
</dbReference>
<feature type="domain" description="DUF4142" evidence="2">
    <location>
        <begin position="1"/>
        <end position="126"/>
    </location>
</feature>
<dbReference type="EMBL" id="LFXA01000002">
    <property type="protein sequence ID" value="KNB54293.1"/>
    <property type="molecule type" value="Genomic_DNA"/>
</dbReference>
<comment type="caution">
    <text evidence="3">The sequence shown here is derived from an EMBL/GenBank/DDBJ whole genome shotgun (WGS) entry which is preliminary data.</text>
</comment>
<dbReference type="AlphaFoldDB" id="A0A0K9XM23"/>
<organism evidence="3 4">
    <name type="scientific">Streptomyces caatingaensis</name>
    <dbReference type="NCBI Taxonomy" id="1678637"/>
    <lineage>
        <taxon>Bacteria</taxon>
        <taxon>Bacillati</taxon>
        <taxon>Actinomycetota</taxon>
        <taxon>Actinomycetes</taxon>
        <taxon>Kitasatosporales</taxon>
        <taxon>Streptomycetaceae</taxon>
        <taxon>Streptomyces</taxon>
    </lineage>
</organism>
<dbReference type="PATRIC" id="fig|1678637.3.peg.1262"/>
<dbReference type="PANTHER" id="PTHR38593">
    <property type="entry name" value="BLR2558 PROTEIN"/>
    <property type="match status" value="1"/>
</dbReference>
<reference evidence="4" key="1">
    <citation type="submission" date="2015-07" db="EMBL/GenBank/DDBJ databases">
        <title>Draft genome sequence of Streptomyces sp. CMAA 1322, a bacterium isolated from Caatinga biome, from dry forest semiarid of Brazil.</title>
        <authorList>
            <person name="Santos S.N."/>
            <person name="Gacesa R."/>
            <person name="Taketani R.G."/>
            <person name="Long P.F."/>
            <person name="Melo I.S."/>
        </authorList>
    </citation>
    <scope>NUCLEOTIDE SEQUENCE [LARGE SCALE GENOMIC DNA]</scope>
    <source>
        <strain evidence="4">CMAA 1322</strain>
    </source>
</reference>
<keyword evidence="1" id="KW-0812">Transmembrane</keyword>
<evidence type="ECO:0000259" key="2">
    <source>
        <dbReference type="Pfam" id="PF13628"/>
    </source>
</evidence>
<evidence type="ECO:0000313" key="4">
    <source>
        <dbReference type="Proteomes" id="UP000037288"/>
    </source>
</evidence>
<name>A0A0K9XM23_9ACTN</name>
<dbReference type="InterPro" id="IPR025419">
    <property type="entry name" value="DUF4142"/>
</dbReference>